<keyword evidence="4 8" id="KW-0853">WD repeat</keyword>
<evidence type="ECO:0000256" key="4">
    <source>
        <dbReference type="ARBA" id="ARBA00022574"/>
    </source>
</evidence>
<feature type="repeat" description="WD" evidence="8">
    <location>
        <begin position="227"/>
        <end position="263"/>
    </location>
</feature>
<dbReference type="GO" id="GO:0032040">
    <property type="term" value="C:small-subunit processome"/>
    <property type="evidence" value="ECO:0007669"/>
    <property type="project" value="InterPro"/>
</dbReference>
<reference evidence="11" key="1">
    <citation type="journal article" date="2022" name="IScience">
        <title>Evolution of zygomycete secretomes and the origins of terrestrial fungal ecologies.</title>
        <authorList>
            <person name="Chang Y."/>
            <person name="Wang Y."/>
            <person name="Mondo S."/>
            <person name="Ahrendt S."/>
            <person name="Andreopoulos W."/>
            <person name="Barry K."/>
            <person name="Beard J."/>
            <person name="Benny G.L."/>
            <person name="Blankenship S."/>
            <person name="Bonito G."/>
            <person name="Cuomo C."/>
            <person name="Desiro A."/>
            <person name="Gervers K.A."/>
            <person name="Hundley H."/>
            <person name="Kuo A."/>
            <person name="LaButti K."/>
            <person name="Lang B.F."/>
            <person name="Lipzen A."/>
            <person name="O'Donnell K."/>
            <person name="Pangilinan J."/>
            <person name="Reynolds N."/>
            <person name="Sandor L."/>
            <person name="Smith M.E."/>
            <person name="Tsang A."/>
            <person name="Grigoriev I.V."/>
            <person name="Stajich J.E."/>
            <person name="Spatafora J.W."/>
        </authorList>
    </citation>
    <scope>NUCLEOTIDE SEQUENCE</scope>
    <source>
        <strain evidence="11">RSA 2281</strain>
    </source>
</reference>
<dbReference type="Gene3D" id="2.130.10.10">
    <property type="entry name" value="YVTN repeat-like/Quinoprotein amine dehydrogenase"/>
    <property type="match status" value="3"/>
</dbReference>
<feature type="compositionally biased region" description="Acidic residues" evidence="9">
    <location>
        <begin position="776"/>
        <end position="788"/>
    </location>
</feature>
<dbReference type="Pfam" id="PF23769">
    <property type="entry name" value="Beta-prop_WDR75_2nd"/>
    <property type="match status" value="1"/>
</dbReference>
<dbReference type="InterPro" id="IPR057644">
    <property type="entry name" value="Beta-prop_WDR75_2nd"/>
</dbReference>
<evidence type="ECO:0000256" key="2">
    <source>
        <dbReference type="ARBA" id="ARBA00022517"/>
    </source>
</evidence>
<dbReference type="GO" id="GO:0003723">
    <property type="term" value="F:RNA binding"/>
    <property type="evidence" value="ECO:0007669"/>
    <property type="project" value="InterPro"/>
</dbReference>
<feature type="domain" description="WD repeat-containing protein 75 second beta-propeller" evidence="10">
    <location>
        <begin position="325"/>
        <end position="625"/>
    </location>
</feature>
<organism evidence="11 12">
    <name type="scientific">Phascolomyces articulosus</name>
    <dbReference type="NCBI Taxonomy" id="60185"/>
    <lineage>
        <taxon>Eukaryota</taxon>
        <taxon>Fungi</taxon>
        <taxon>Fungi incertae sedis</taxon>
        <taxon>Mucoromycota</taxon>
        <taxon>Mucoromycotina</taxon>
        <taxon>Mucoromycetes</taxon>
        <taxon>Mucorales</taxon>
        <taxon>Lichtheimiaceae</taxon>
        <taxon>Phascolomyces</taxon>
    </lineage>
</organism>
<feature type="compositionally biased region" description="Acidic residues" evidence="9">
    <location>
        <begin position="844"/>
        <end position="858"/>
    </location>
</feature>
<evidence type="ECO:0000256" key="5">
    <source>
        <dbReference type="ARBA" id="ARBA00022737"/>
    </source>
</evidence>
<sequence>MFELVFVFRYLFACTGSSIKIYSVATGAALKVLSKTGSTGGHTKLVTNVALNPKNPMQLYSASLDGTIKLWDYNDDVLLKTFHVRQAVEHMVICPNNPDYAYLVTKVENNVLNGKNYTICRYYIGSDEIQPNKKRRVILRSQDCFAIDVSSDGKYLAIASRSVLFWQVTNGDEDVPWSQFQVWPVHNPRKLKFSPMKNCLAVGNDVGELLVCYFTPDNSGKPRVSSTQWHHTEIRAIHFMADGIYVLTGGDEAVLVFWQLETGFKQFLPRLGGEINSISVSPDHKYYCVGLADNSIRLINSITLKIDQVIQGLQYGNNSPPLAGLVVEPRNRNIVLNGVDGSIQFYNPTSDAHVAEVEVVPVSRNQSTDNKFVRANVQQTAFLANGEWMATVDKHDDLVNTPEQHLKFWRWDPDTQSYALHTRVDKPHAGKITSVTFNPASSRGGRPMAITTSDDKTFKVWHFTSNLGTAYDNDEEAWTCRSIGLYRRDIPEAASFSADGSILAVAFGSLITLWDPYENCIGQVLAQPCEESINTLRFVGDSPYLLAASENHITVWNMLTCTVWWSYKIKASHIAVDTLSTRIAVVCNNEKHKEALFVLFDAKSAAPLALRHASQICNALTFIPRPIKDITKGRSDMICLTDKLALEIISVVDTSIKPSLQEKDTINTTEAPLSAGESTDKRMLDDIFGKRSQERNEKAEEEKLRTQTAAKLREQAMQKETMTVDGRATTNEEDQGAVLGAPSHALPSVEAVFDTFMGSLMKLRISDTSKNKEDAMDIDEEGEEENDENNNIASSPSSDTQEHLSESFTLEELPSLNAYFAELIKPKGTFNGTTTLQQDPVSSDTDDSDEEDPSEIDW</sequence>
<evidence type="ECO:0000313" key="12">
    <source>
        <dbReference type="Proteomes" id="UP001209540"/>
    </source>
</evidence>
<dbReference type="Proteomes" id="UP001209540">
    <property type="component" value="Unassembled WGS sequence"/>
</dbReference>
<keyword evidence="5" id="KW-0677">Repeat</keyword>
<evidence type="ECO:0000256" key="7">
    <source>
        <dbReference type="ARBA" id="ARBA00023242"/>
    </source>
</evidence>
<dbReference type="InterPro" id="IPR015943">
    <property type="entry name" value="WD40/YVTN_repeat-like_dom_sf"/>
</dbReference>
<comment type="caution">
    <text evidence="11">The sequence shown here is derived from an EMBL/GenBank/DDBJ whole genome shotgun (WGS) entry which is preliminary data.</text>
</comment>
<dbReference type="InterPro" id="IPR053826">
    <property type="entry name" value="WDR75"/>
</dbReference>
<feature type="region of interest" description="Disordered" evidence="9">
    <location>
        <begin position="829"/>
        <end position="858"/>
    </location>
</feature>
<protein>
    <submittedName>
        <fullName evidence="11">WD40-repeat-containing domain protein</fullName>
    </submittedName>
</protein>
<keyword evidence="6" id="KW-0804">Transcription</keyword>
<dbReference type="SMART" id="SM00320">
    <property type="entry name" value="WD40"/>
    <property type="match status" value="7"/>
</dbReference>
<gene>
    <name evidence="11" type="ORF">BDA99DRAFT_442259</name>
</gene>
<keyword evidence="2" id="KW-0690">Ribosome biogenesis</keyword>
<keyword evidence="3" id="KW-0698">rRNA processing</keyword>
<evidence type="ECO:0000256" key="3">
    <source>
        <dbReference type="ARBA" id="ARBA00022552"/>
    </source>
</evidence>
<evidence type="ECO:0000256" key="6">
    <source>
        <dbReference type="ARBA" id="ARBA00023163"/>
    </source>
</evidence>
<dbReference type="PROSITE" id="PS50294">
    <property type="entry name" value="WD_REPEATS_REGION"/>
    <property type="match status" value="1"/>
</dbReference>
<dbReference type="GO" id="GO:2000234">
    <property type="term" value="P:positive regulation of rRNA processing"/>
    <property type="evidence" value="ECO:0007669"/>
    <property type="project" value="TreeGrafter"/>
</dbReference>
<evidence type="ECO:0000256" key="9">
    <source>
        <dbReference type="SAM" id="MobiDB-lite"/>
    </source>
</evidence>
<dbReference type="GO" id="GO:0006364">
    <property type="term" value="P:rRNA processing"/>
    <property type="evidence" value="ECO:0007669"/>
    <property type="project" value="UniProtKB-KW"/>
</dbReference>
<feature type="region of interest" description="Disordered" evidence="9">
    <location>
        <begin position="768"/>
        <end position="809"/>
    </location>
</feature>
<evidence type="ECO:0000256" key="8">
    <source>
        <dbReference type="PROSITE-ProRule" id="PRU00221"/>
    </source>
</evidence>
<evidence type="ECO:0000313" key="11">
    <source>
        <dbReference type="EMBL" id="KAI9255605.1"/>
    </source>
</evidence>
<dbReference type="SUPFAM" id="SSF82171">
    <property type="entry name" value="DPP6 N-terminal domain-like"/>
    <property type="match status" value="1"/>
</dbReference>
<evidence type="ECO:0000256" key="1">
    <source>
        <dbReference type="ARBA" id="ARBA00004604"/>
    </source>
</evidence>
<keyword evidence="7" id="KW-0539">Nucleus</keyword>
<comment type="subcellular location">
    <subcellularLocation>
        <location evidence="1">Nucleus</location>
        <location evidence="1">Nucleolus</location>
    </subcellularLocation>
</comment>
<dbReference type="Pfam" id="PF23869">
    <property type="entry name" value="Beta-prop_WDR75_1st"/>
    <property type="match status" value="1"/>
</dbReference>
<dbReference type="PROSITE" id="PS50082">
    <property type="entry name" value="WD_REPEATS_2"/>
    <property type="match status" value="2"/>
</dbReference>
<accession>A0AAD5K5J0</accession>
<dbReference type="GO" id="GO:0045943">
    <property type="term" value="P:positive regulation of transcription by RNA polymerase I"/>
    <property type="evidence" value="ECO:0007669"/>
    <property type="project" value="InterPro"/>
</dbReference>
<reference evidence="11" key="2">
    <citation type="submission" date="2023-02" db="EMBL/GenBank/DDBJ databases">
        <authorList>
            <consortium name="DOE Joint Genome Institute"/>
            <person name="Mondo S.J."/>
            <person name="Chang Y."/>
            <person name="Wang Y."/>
            <person name="Ahrendt S."/>
            <person name="Andreopoulos W."/>
            <person name="Barry K."/>
            <person name="Beard J."/>
            <person name="Benny G.L."/>
            <person name="Blankenship S."/>
            <person name="Bonito G."/>
            <person name="Cuomo C."/>
            <person name="Desiro A."/>
            <person name="Gervers K.A."/>
            <person name="Hundley H."/>
            <person name="Kuo A."/>
            <person name="LaButti K."/>
            <person name="Lang B.F."/>
            <person name="Lipzen A."/>
            <person name="O'Donnell K."/>
            <person name="Pangilinan J."/>
            <person name="Reynolds N."/>
            <person name="Sandor L."/>
            <person name="Smith M.W."/>
            <person name="Tsang A."/>
            <person name="Grigoriev I.V."/>
            <person name="Stajich J.E."/>
            <person name="Spatafora J.W."/>
        </authorList>
    </citation>
    <scope>NUCLEOTIDE SEQUENCE</scope>
    <source>
        <strain evidence="11">RSA 2281</strain>
    </source>
</reference>
<keyword evidence="12" id="KW-1185">Reference proteome</keyword>
<name>A0AAD5K5J0_9FUNG</name>
<proteinExistence type="predicted"/>
<dbReference type="AlphaFoldDB" id="A0AAD5K5J0"/>
<dbReference type="SUPFAM" id="SSF50978">
    <property type="entry name" value="WD40 repeat-like"/>
    <property type="match status" value="1"/>
</dbReference>
<dbReference type="InterPro" id="IPR036322">
    <property type="entry name" value="WD40_repeat_dom_sf"/>
</dbReference>
<dbReference type="EMBL" id="JAIXMP010000022">
    <property type="protein sequence ID" value="KAI9255605.1"/>
    <property type="molecule type" value="Genomic_DNA"/>
</dbReference>
<dbReference type="PANTHER" id="PTHR44215">
    <property type="entry name" value="WD REPEAT-CONTAINING PROTEIN 75"/>
    <property type="match status" value="1"/>
</dbReference>
<evidence type="ECO:0000259" key="10">
    <source>
        <dbReference type="Pfam" id="PF23769"/>
    </source>
</evidence>
<dbReference type="InterPro" id="IPR001680">
    <property type="entry name" value="WD40_rpt"/>
</dbReference>
<dbReference type="PANTHER" id="PTHR44215:SF1">
    <property type="entry name" value="WD REPEAT-CONTAINING PROTEIN 75"/>
    <property type="match status" value="1"/>
</dbReference>
<feature type="repeat" description="WD" evidence="8">
    <location>
        <begin position="39"/>
        <end position="81"/>
    </location>
</feature>